<dbReference type="GO" id="GO:0008270">
    <property type="term" value="F:zinc ion binding"/>
    <property type="evidence" value="ECO:0007669"/>
    <property type="project" value="UniProtKB-KW"/>
</dbReference>
<keyword evidence="1" id="KW-0862">Zinc</keyword>
<name>A0AAV0YPL9_VICFA</name>
<accession>A0AAV0YPL9</accession>
<feature type="domain" description="C2H2-type" evidence="3">
    <location>
        <begin position="98"/>
        <end position="125"/>
    </location>
</feature>
<keyword evidence="1" id="KW-0479">Metal-binding</keyword>
<dbReference type="InterPro" id="IPR036236">
    <property type="entry name" value="Znf_C2H2_sf"/>
</dbReference>
<organism evidence="4 5">
    <name type="scientific">Vicia faba</name>
    <name type="common">Broad bean</name>
    <name type="synonym">Faba vulgaris</name>
    <dbReference type="NCBI Taxonomy" id="3906"/>
    <lineage>
        <taxon>Eukaryota</taxon>
        <taxon>Viridiplantae</taxon>
        <taxon>Streptophyta</taxon>
        <taxon>Embryophyta</taxon>
        <taxon>Tracheophyta</taxon>
        <taxon>Spermatophyta</taxon>
        <taxon>Magnoliopsida</taxon>
        <taxon>eudicotyledons</taxon>
        <taxon>Gunneridae</taxon>
        <taxon>Pentapetalae</taxon>
        <taxon>rosids</taxon>
        <taxon>fabids</taxon>
        <taxon>Fabales</taxon>
        <taxon>Fabaceae</taxon>
        <taxon>Papilionoideae</taxon>
        <taxon>50 kb inversion clade</taxon>
        <taxon>NPAAA clade</taxon>
        <taxon>Hologalegina</taxon>
        <taxon>IRL clade</taxon>
        <taxon>Fabeae</taxon>
        <taxon>Vicia</taxon>
    </lineage>
</organism>
<evidence type="ECO:0000256" key="1">
    <source>
        <dbReference type="PROSITE-ProRule" id="PRU00042"/>
    </source>
</evidence>
<proteinExistence type="predicted"/>
<evidence type="ECO:0000313" key="5">
    <source>
        <dbReference type="Proteomes" id="UP001157006"/>
    </source>
</evidence>
<evidence type="ECO:0000313" key="4">
    <source>
        <dbReference type="EMBL" id="CAI8586653.1"/>
    </source>
</evidence>
<dbReference type="AlphaFoldDB" id="A0AAV0YPL9"/>
<dbReference type="EMBL" id="OX451736">
    <property type="protein sequence ID" value="CAI8586653.1"/>
    <property type="molecule type" value="Genomic_DNA"/>
</dbReference>
<keyword evidence="1" id="KW-0863">Zinc-finger</keyword>
<dbReference type="InterPro" id="IPR013087">
    <property type="entry name" value="Znf_C2H2_type"/>
</dbReference>
<dbReference type="Proteomes" id="UP001157006">
    <property type="component" value="Chromosome 1L"/>
</dbReference>
<dbReference type="SMART" id="SM00355">
    <property type="entry name" value="ZnF_C2H2"/>
    <property type="match status" value="2"/>
</dbReference>
<dbReference type="SUPFAM" id="SSF57667">
    <property type="entry name" value="beta-beta-alpha zinc fingers"/>
    <property type="match status" value="1"/>
</dbReference>
<evidence type="ECO:0000256" key="2">
    <source>
        <dbReference type="SAM" id="MobiDB-lite"/>
    </source>
</evidence>
<dbReference type="PROSITE" id="PS00028">
    <property type="entry name" value="ZINC_FINGER_C2H2_1"/>
    <property type="match status" value="2"/>
</dbReference>
<dbReference type="Gene3D" id="3.30.160.60">
    <property type="entry name" value="Classic Zinc Finger"/>
    <property type="match status" value="1"/>
</dbReference>
<protein>
    <recommendedName>
        <fullName evidence="3">C2H2-type domain-containing protein</fullName>
    </recommendedName>
</protein>
<dbReference type="PROSITE" id="PS50157">
    <property type="entry name" value="ZINC_FINGER_C2H2_2"/>
    <property type="match status" value="2"/>
</dbReference>
<feature type="domain" description="C2H2-type" evidence="3">
    <location>
        <begin position="51"/>
        <end position="73"/>
    </location>
</feature>
<sequence>MDCTDQKNEFHKKENRENSMKSKEKKKSLVCEVYDKPKVHHEEGSTSSKTYVCEFCNKTFSCGKGLGGHKRIHIQALKKEGLAKTKAKCKSSYNDEKQRCDVCKKDFPSKKALYGHLRSHPKREWRRVHSKKNDNYDYDYGYGYDNDDDQDQDQYFLGEHKELVIDDDSISWPPRSFKANKRGRARVFDEEVFNGAQTLMYLSRDQGFHDKLKNMDIEKKVLVVDEIDETRMRNENNKRMKLMMKLKNPCSTFKDNILMEKDCFQLGSYDDKEKNFYRSQTEIGESSQSKSRVIEGFCLNEEPNEVSEESN</sequence>
<evidence type="ECO:0000259" key="3">
    <source>
        <dbReference type="PROSITE" id="PS50157"/>
    </source>
</evidence>
<reference evidence="4 5" key="1">
    <citation type="submission" date="2023-01" db="EMBL/GenBank/DDBJ databases">
        <authorList>
            <person name="Kreplak J."/>
        </authorList>
    </citation>
    <scope>NUCLEOTIDE SEQUENCE [LARGE SCALE GENOMIC DNA]</scope>
</reference>
<keyword evidence="5" id="KW-1185">Reference proteome</keyword>
<dbReference type="PANTHER" id="PTHR47591">
    <property type="entry name" value="ZINC FINGER PROTEIN ZAT2-RELATED"/>
    <property type="match status" value="1"/>
</dbReference>
<dbReference type="PANTHER" id="PTHR47591:SF1">
    <property type="entry name" value="ZINC FINGER PROTEIN ZAT2-RELATED"/>
    <property type="match status" value="1"/>
</dbReference>
<feature type="region of interest" description="Disordered" evidence="2">
    <location>
        <begin position="1"/>
        <end position="26"/>
    </location>
</feature>
<dbReference type="Pfam" id="PF13912">
    <property type="entry name" value="zf-C2H2_6"/>
    <property type="match status" value="2"/>
</dbReference>
<gene>
    <name evidence="4" type="ORF">VFH_I263840</name>
</gene>